<gene>
    <name evidence="1" type="ORF">GNZ18_01960</name>
</gene>
<comment type="caution">
    <text evidence="1">The sequence shown here is derived from an EMBL/GenBank/DDBJ whole genome shotgun (WGS) entry which is preliminary data.</text>
</comment>
<organism evidence="1 2">
    <name type="scientific">Actinomadura litoris</name>
    <dbReference type="NCBI Taxonomy" id="2678616"/>
    <lineage>
        <taxon>Bacteria</taxon>
        <taxon>Bacillati</taxon>
        <taxon>Actinomycetota</taxon>
        <taxon>Actinomycetes</taxon>
        <taxon>Streptosporangiales</taxon>
        <taxon>Thermomonosporaceae</taxon>
        <taxon>Actinomadura</taxon>
    </lineage>
</organism>
<sequence>MTELGRRAVATLCYFGALGTILMLSSCGSNEKAAALPSLTRPTRMPASTPSAHDEEEVKKAYTATISLLDHVDSLPIAVRKQQLSQFMGEPQLSRVLGGIQKNQSENHASYGKIVTHIRSLEITGNSAILHDCQDSSRTGLLDVTSGKKINRGVKEERVKAHLSRDSGRWIVTDIATLGQGC</sequence>
<dbReference type="Proteomes" id="UP000432015">
    <property type="component" value="Unassembled WGS sequence"/>
</dbReference>
<evidence type="ECO:0008006" key="3">
    <source>
        <dbReference type="Google" id="ProtNLM"/>
    </source>
</evidence>
<accession>A0A7K1KT55</accession>
<evidence type="ECO:0000313" key="2">
    <source>
        <dbReference type="Proteomes" id="UP000432015"/>
    </source>
</evidence>
<dbReference type="RefSeq" id="WP_156214326.1">
    <property type="nucleotide sequence ID" value="NZ_WOFH01000001.1"/>
</dbReference>
<name>A0A7K1KT55_9ACTN</name>
<keyword evidence="2" id="KW-1185">Reference proteome</keyword>
<proteinExistence type="predicted"/>
<reference evidence="1 2" key="1">
    <citation type="submission" date="2019-11" db="EMBL/GenBank/DDBJ databases">
        <authorList>
            <person name="Cao P."/>
        </authorList>
    </citation>
    <scope>NUCLEOTIDE SEQUENCE [LARGE SCALE GENOMIC DNA]</scope>
    <source>
        <strain evidence="1 2">NEAU-AAG5</strain>
    </source>
</reference>
<dbReference type="EMBL" id="WOFH01000001">
    <property type="protein sequence ID" value="MUN35371.1"/>
    <property type="molecule type" value="Genomic_DNA"/>
</dbReference>
<protein>
    <recommendedName>
        <fullName evidence="3">Lipoprotein</fullName>
    </recommendedName>
</protein>
<dbReference type="AlphaFoldDB" id="A0A7K1KT55"/>
<evidence type="ECO:0000313" key="1">
    <source>
        <dbReference type="EMBL" id="MUN35371.1"/>
    </source>
</evidence>
<dbReference type="PROSITE" id="PS51257">
    <property type="entry name" value="PROKAR_LIPOPROTEIN"/>
    <property type="match status" value="1"/>
</dbReference>